<dbReference type="PANTHER" id="PTHR33621:SF2">
    <property type="entry name" value="RIBOSOMAL L1 DOMAIN-CONTAINING PROTEIN"/>
    <property type="match status" value="1"/>
</dbReference>
<feature type="region of interest" description="Disordered" evidence="1">
    <location>
        <begin position="517"/>
        <end position="547"/>
    </location>
</feature>
<proteinExistence type="predicted"/>
<reference evidence="2 3" key="1">
    <citation type="journal article" date="2021" name="Comput. Struct. Biotechnol. J.">
        <title>De novo genome assembly of the potent medicinal plant Rehmannia glutinosa using nanopore technology.</title>
        <authorList>
            <person name="Ma L."/>
            <person name="Dong C."/>
            <person name="Song C."/>
            <person name="Wang X."/>
            <person name="Zheng X."/>
            <person name="Niu Y."/>
            <person name="Chen S."/>
            <person name="Feng W."/>
        </authorList>
    </citation>
    <scope>NUCLEOTIDE SEQUENCE [LARGE SCALE GENOMIC DNA]</scope>
    <source>
        <strain evidence="2">DH-2019</strain>
    </source>
</reference>
<evidence type="ECO:0000313" key="3">
    <source>
        <dbReference type="Proteomes" id="UP001318860"/>
    </source>
</evidence>
<comment type="caution">
    <text evidence="2">The sequence shown here is derived from an EMBL/GenBank/DDBJ whole genome shotgun (WGS) entry which is preliminary data.</text>
</comment>
<feature type="region of interest" description="Disordered" evidence="1">
    <location>
        <begin position="47"/>
        <end position="80"/>
    </location>
</feature>
<keyword evidence="3" id="KW-1185">Reference proteome</keyword>
<dbReference type="EMBL" id="JABTTQ020001653">
    <property type="protein sequence ID" value="KAK6129407.1"/>
    <property type="molecule type" value="Genomic_DNA"/>
</dbReference>
<accession>A0ABR0V2J4</accession>
<feature type="compositionally biased region" description="Polar residues" evidence="1">
    <location>
        <begin position="47"/>
        <end position="67"/>
    </location>
</feature>
<protein>
    <submittedName>
        <fullName evidence="2">Uncharacterized protein</fullName>
    </submittedName>
</protein>
<sequence>MDFHSLSRRELQALCKKNKIPANITNVAMAEALSALEIVEGIEEIMQPSQSGTAQSSTESMDMSEVTSPFVPPTAGRSTCRTNVAKQDIESVNPITRTRRTTRKTQVKDAEGSQADAVKTPALMAQTNRKKGQMASACRKMDSQLKECAEEDKKDVLMTPATMGVTSRRRRAEESAVKKVYSTYSTRRSARLAEKNVEMMSEVENEESQLFKKELLNKDGENEEMNLKNGQEDVNELSVITDVDATTMEEKSENEDKSEVVSNQKQDLSIGDEIKLGSSAQEEECANFETEAKMDEEKCDNVPLRSHDVCISEIEITVKNTTEELNTEEGAKSQDDEAADFVENVILESKDNFAVGEFKDVPEFNVTLDKLTELTLQQEATKDDGVAKADSDFIDHVANPLQQNKNEPDEIEILQLEENKKAIDPHADFSEHIPISDVEMSTHLIVKPTCLTPSKYSASKVSLTMKRMTDNKENIGNGSKLVVMEDVKMARNSVEDKLHELSVRKLSKMLKEKLEITKKSSKNENEVLSRPALQALPENRLVDETQN</sequence>
<gene>
    <name evidence="2" type="ORF">DH2020_036859</name>
</gene>
<organism evidence="2 3">
    <name type="scientific">Rehmannia glutinosa</name>
    <name type="common">Chinese foxglove</name>
    <dbReference type="NCBI Taxonomy" id="99300"/>
    <lineage>
        <taxon>Eukaryota</taxon>
        <taxon>Viridiplantae</taxon>
        <taxon>Streptophyta</taxon>
        <taxon>Embryophyta</taxon>
        <taxon>Tracheophyta</taxon>
        <taxon>Spermatophyta</taxon>
        <taxon>Magnoliopsida</taxon>
        <taxon>eudicotyledons</taxon>
        <taxon>Gunneridae</taxon>
        <taxon>Pentapetalae</taxon>
        <taxon>asterids</taxon>
        <taxon>lamiids</taxon>
        <taxon>Lamiales</taxon>
        <taxon>Orobanchaceae</taxon>
        <taxon>Rehmannieae</taxon>
        <taxon>Rehmannia</taxon>
    </lineage>
</organism>
<feature type="compositionally biased region" description="Basic and acidic residues" evidence="1">
    <location>
        <begin position="517"/>
        <end position="527"/>
    </location>
</feature>
<name>A0ABR0V2J4_REHGL</name>
<dbReference type="Proteomes" id="UP001318860">
    <property type="component" value="Unassembled WGS sequence"/>
</dbReference>
<evidence type="ECO:0000256" key="1">
    <source>
        <dbReference type="SAM" id="MobiDB-lite"/>
    </source>
</evidence>
<dbReference type="PANTHER" id="PTHR33621">
    <property type="entry name" value="ASPARTIC/GLUTAMIC ACID-RICH PROTEIN"/>
    <property type="match status" value="1"/>
</dbReference>
<evidence type="ECO:0000313" key="2">
    <source>
        <dbReference type="EMBL" id="KAK6129407.1"/>
    </source>
</evidence>